<dbReference type="GO" id="GO:0050380">
    <property type="term" value="F:undecaprenyl-diphosphatase activity"/>
    <property type="evidence" value="ECO:0007669"/>
    <property type="project" value="UniProtKB-EC"/>
</dbReference>
<organism evidence="18 19">
    <name type="scientific">Nocardia vinacea</name>
    <dbReference type="NCBI Taxonomy" id="96468"/>
    <lineage>
        <taxon>Bacteria</taxon>
        <taxon>Bacillati</taxon>
        <taxon>Actinomycetota</taxon>
        <taxon>Actinomycetes</taxon>
        <taxon>Mycobacteriales</taxon>
        <taxon>Nocardiaceae</taxon>
        <taxon>Nocardia</taxon>
    </lineage>
</organism>
<evidence type="ECO:0000313" key="18">
    <source>
        <dbReference type="EMBL" id="WUV45404.1"/>
    </source>
</evidence>
<feature type="transmembrane region" description="Helical" evidence="17">
    <location>
        <begin position="129"/>
        <end position="148"/>
    </location>
</feature>
<keyword evidence="8 17" id="KW-0133">Cell shape</keyword>
<protein>
    <recommendedName>
        <fullName evidence="4 17">Undecaprenyl-diphosphatase</fullName>
        <ecNumber evidence="3 17">3.6.1.27</ecNumber>
    </recommendedName>
    <alternativeName>
        <fullName evidence="15 17">Bacitracin resistance protein</fullName>
    </alternativeName>
    <alternativeName>
        <fullName evidence="14 17">Undecaprenyl pyrophosphate phosphatase</fullName>
    </alternativeName>
</protein>
<evidence type="ECO:0000256" key="11">
    <source>
        <dbReference type="ARBA" id="ARBA00023136"/>
    </source>
</evidence>
<evidence type="ECO:0000256" key="3">
    <source>
        <dbReference type="ARBA" id="ARBA00012374"/>
    </source>
</evidence>
<keyword evidence="11 17" id="KW-0472">Membrane</keyword>
<evidence type="ECO:0000256" key="4">
    <source>
        <dbReference type="ARBA" id="ARBA00021581"/>
    </source>
</evidence>
<comment type="function">
    <text evidence="17">Catalyzes the dephosphorylation of undecaprenyl diphosphate (UPP). Confers resistance to bacitracin.</text>
</comment>
<dbReference type="EMBL" id="CP109441">
    <property type="protein sequence ID" value="WUV45404.1"/>
    <property type="molecule type" value="Genomic_DNA"/>
</dbReference>
<feature type="transmembrane region" description="Helical" evidence="17">
    <location>
        <begin position="231"/>
        <end position="250"/>
    </location>
</feature>
<feature type="transmembrane region" description="Helical" evidence="17">
    <location>
        <begin position="53"/>
        <end position="72"/>
    </location>
</feature>
<keyword evidence="9 17" id="KW-0573">Peptidoglycan synthesis</keyword>
<evidence type="ECO:0000256" key="13">
    <source>
        <dbReference type="ARBA" id="ARBA00023316"/>
    </source>
</evidence>
<evidence type="ECO:0000256" key="15">
    <source>
        <dbReference type="ARBA" id="ARBA00032932"/>
    </source>
</evidence>
<dbReference type="Pfam" id="PF02673">
    <property type="entry name" value="BacA"/>
    <property type="match status" value="1"/>
</dbReference>
<evidence type="ECO:0000256" key="16">
    <source>
        <dbReference type="ARBA" id="ARBA00047594"/>
    </source>
</evidence>
<comment type="miscellaneous">
    <text evidence="17">Bacitracin is thought to be involved in the inhibition of peptidoglycan synthesis by sequestering undecaprenyl diphosphate, thereby reducing the pool of lipid carrier available.</text>
</comment>
<name>A0ABZ1YQ79_9NOCA</name>
<comment type="similarity">
    <text evidence="2 17">Belongs to the UppP family.</text>
</comment>
<dbReference type="RefSeq" id="WP_329408734.1">
    <property type="nucleotide sequence ID" value="NZ_CP109441.1"/>
</dbReference>
<evidence type="ECO:0000256" key="6">
    <source>
        <dbReference type="ARBA" id="ARBA00022692"/>
    </source>
</evidence>
<comment type="subcellular location">
    <subcellularLocation>
        <location evidence="1 17">Cell membrane</location>
        <topology evidence="1 17">Multi-pass membrane protein</topology>
    </subcellularLocation>
</comment>
<evidence type="ECO:0000256" key="2">
    <source>
        <dbReference type="ARBA" id="ARBA00010621"/>
    </source>
</evidence>
<keyword evidence="10 17" id="KW-1133">Transmembrane helix</keyword>
<comment type="catalytic activity">
    <reaction evidence="16 17">
        <text>di-trans,octa-cis-undecaprenyl diphosphate + H2O = di-trans,octa-cis-undecaprenyl phosphate + phosphate + H(+)</text>
        <dbReference type="Rhea" id="RHEA:28094"/>
        <dbReference type="ChEBI" id="CHEBI:15377"/>
        <dbReference type="ChEBI" id="CHEBI:15378"/>
        <dbReference type="ChEBI" id="CHEBI:43474"/>
        <dbReference type="ChEBI" id="CHEBI:58405"/>
        <dbReference type="ChEBI" id="CHEBI:60392"/>
        <dbReference type="EC" id="3.6.1.27"/>
    </reaction>
</comment>
<dbReference type="NCBIfam" id="NF001395">
    <property type="entry name" value="PRK00281.3-1"/>
    <property type="match status" value="1"/>
</dbReference>
<accession>A0ABZ1YQ79</accession>
<keyword evidence="5 17" id="KW-1003">Cell membrane</keyword>
<dbReference type="InterPro" id="IPR003824">
    <property type="entry name" value="UppP"/>
</dbReference>
<evidence type="ECO:0000256" key="8">
    <source>
        <dbReference type="ARBA" id="ARBA00022960"/>
    </source>
</evidence>
<evidence type="ECO:0000256" key="7">
    <source>
        <dbReference type="ARBA" id="ARBA00022801"/>
    </source>
</evidence>
<evidence type="ECO:0000256" key="17">
    <source>
        <dbReference type="HAMAP-Rule" id="MF_01006"/>
    </source>
</evidence>
<dbReference type="HAMAP" id="MF_01006">
    <property type="entry name" value="Undec_diphosphatase"/>
    <property type="match status" value="1"/>
</dbReference>
<sequence length="315" mass="33498">MAITYLESIVVGALQGVSELFPVSSLGHSILLPAWIGGQWGTDLDMSAKDSPYLALLVAMHVATALALVIFFRRDWVRILTGLWDAVRMREIRTPEARLGVLLVIATIPVGLAGLLLEKAVRNYLGTPIPTSVFLAVNGFVLLSAELLRTRAKSEQMLTPAGRPADLSMQDTVVLPISDPDRASDVRLSRLGAKDALLIGSAQIAALFPGISRSGSTIVAGLFKGLRHEDAARFAFLLATPVILAAGVLKTPELFKPANHDILGPALAGSVVAGVLSYISVMFLTSYFETKTLTPFAVYCLVAGIGSAAFFTLRG</sequence>
<dbReference type="PANTHER" id="PTHR30622">
    <property type="entry name" value="UNDECAPRENYL-DIPHOSPHATASE"/>
    <property type="match status" value="1"/>
</dbReference>
<evidence type="ECO:0000256" key="10">
    <source>
        <dbReference type="ARBA" id="ARBA00022989"/>
    </source>
</evidence>
<evidence type="ECO:0000313" key="19">
    <source>
        <dbReference type="Proteomes" id="UP001432062"/>
    </source>
</evidence>
<keyword evidence="12 17" id="KW-0046">Antibiotic resistance</keyword>
<keyword evidence="7 17" id="KW-0378">Hydrolase</keyword>
<feature type="transmembrane region" description="Helical" evidence="17">
    <location>
        <begin position="296"/>
        <end position="313"/>
    </location>
</feature>
<evidence type="ECO:0000256" key="14">
    <source>
        <dbReference type="ARBA" id="ARBA00032707"/>
    </source>
</evidence>
<keyword evidence="19" id="KW-1185">Reference proteome</keyword>
<keyword evidence="13 17" id="KW-0961">Cell wall biogenesis/degradation</keyword>
<keyword evidence="6 17" id="KW-0812">Transmembrane</keyword>
<evidence type="ECO:0000256" key="5">
    <source>
        <dbReference type="ARBA" id="ARBA00022475"/>
    </source>
</evidence>
<reference evidence="18" key="1">
    <citation type="submission" date="2022-10" db="EMBL/GenBank/DDBJ databases">
        <title>The complete genomes of actinobacterial strains from the NBC collection.</title>
        <authorList>
            <person name="Joergensen T.S."/>
            <person name="Alvarez Arevalo M."/>
            <person name="Sterndorff E.B."/>
            <person name="Faurdal D."/>
            <person name="Vuksanovic O."/>
            <person name="Mourched A.-S."/>
            <person name="Charusanti P."/>
            <person name="Shaw S."/>
            <person name="Blin K."/>
            <person name="Weber T."/>
        </authorList>
    </citation>
    <scope>NUCLEOTIDE SEQUENCE</scope>
    <source>
        <strain evidence="18">NBC_01482</strain>
    </source>
</reference>
<feature type="transmembrane region" description="Helical" evidence="17">
    <location>
        <begin position="99"/>
        <end position="117"/>
    </location>
</feature>
<dbReference type="Proteomes" id="UP001432062">
    <property type="component" value="Chromosome"/>
</dbReference>
<dbReference type="EC" id="3.6.1.27" evidence="3 17"/>
<evidence type="ECO:0000256" key="9">
    <source>
        <dbReference type="ARBA" id="ARBA00022984"/>
    </source>
</evidence>
<feature type="transmembrane region" description="Helical" evidence="17">
    <location>
        <begin position="262"/>
        <end position="284"/>
    </location>
</feature>
<gene>
    <name evidence="17" type="primary">uppP</name>
    <name evidence="18" type="ORF">OG563_40925</name>
</gene>
<evidence type="ECO:0000256" key="1">
    <source>
        <dbReference type="ARBA" id="ARBA00004651"/>
    </source>
</evidence>
<evidence type="ECO:0000256" key="12">
    <source>
        <dbReference type="ARBA" id="ARBA00023251"/>
    </source>
</evidence>
<dbReference type="PANTHER" id="PTHR30622:SF4">
    <property type="entry name" value="UNDECAPRENYL-DIPHOSPHATASE"/>
    <property type="match status" value="1"/>
</dbReference>
<proteinExistence type="inferred from homology"/>